<dbReference type="Gramene" id="RZC70191">
    <property type="protein sequence ID" value="RZC70191"/>
    <property type="gene ID" value="C5167_033337"/>
</dbReference>
<keyword evidence="5" id="KW-0472">Membrane</keyword>
<dbReference type="GO" id="GO:0015385">
    <property type="term" value="F:sodium:proton antiporter activity"/>
    <property type="evidence" value="ECO:0007669"/>
    <property type="project" value="InterPro"/>
</dbReference>
<dbReference type="Gene3D" id="2.40.100.10">
    <property type="entry name" value="Cyclophilin-like"/>
    <property type="match status" value="1"/>
</dbReference>
<keyword evidence="2" id="KW-0633">Potassium transport</keyword>
<dbReference type="InterPro" id="IPR018422">
    <property type="entry name" value="Cation/H_exchanger_CPA1"/>
</dbReference>
<evidence type="ECO:0000256" key="2">
    <source>
        <dbReference type="ARBA" id="ARBA00022538"/>
    </source>
</evidence>
<evidence type="ECO:0000256" key="1">
    <source>
        <dbReference type="ARBA" id="ARBA00022448"/>
    </source>
</evidence>
<dbReference type="PANTHER" id="PTHR10110:SF179">
    <property type="entry name" value="SODIUM_HYDROGEN EXCHANGER 4"/>
    <property type="match status" value="1"/>
</dbReference>
<proteinExistence type="predicted"/>
<dbReference type="GO" id="GO:0098719">
    <property type="term" value="P:sodium ion import across plasma membrane"/>
    <property type="evidence" value="ECO:0007669"/>
    <property type="project" value="TreeGrafter"/>
</dbReference>
<dbReference type="SUPFAM" id="SSF50891">
    <property type="entry name" value="Cyclophilin-like"/>
    <property type="match status" value="1"/>
</dbReference>
<gene>
    <name evidence="6" type="ORF">C5167_033337</name>
</gene>
<dbReference type="InterPro" id="IPR029000">
    <property type="entry name" value="Cyclophilin-like_dom_sf"/>
</dbReference>
<accession>A0A4Y7KDG4</accession>
<feature type="transmembrane region" description="Helical" evidence="5">
    <location>
        <begin position="83"/>
        <end position="101"/>
    </location>
</feature>
<dbReference type="EMBL" id="CM010721">
    <property type="protein sequence ID" value="RZC70191.1"/>
    <property type="molecule type" value="Genomic_DNA"/>
</dbReference>
<dbReference type="GO" id="GO:0015386">
    <property type="term" value="F:potassium:proton antiporter activity"/>
    <property type="evidence" value="ECO:0007669"/>
    <property type="project" value="TreeGrafter"/>
</dbReference>
<dbReference type="AlphaFoldDB" id="A0A4Y7KDG4"/>
<keyword evidence="7" id="KW-1185">Reference proteome</keyword>
<keyword evidence="4" id="KW-0406">Ion transport</keyword>
<dbReference type="GO" id="GO:0005886">
    <property type="term" value="C:plasma membrane"/>
    <property type="evidence" value="ECO:0007669"/>
    <property type="project" value="TreeGrafter"/>
</dbReference>
<reference evidence="6 7" key="1">
    <citation type="journal article" date="2018" name="Science">
        <title>The opium poppy genome and morphinan production.</title>
        <authorList>
            <person name="Guo L."/>
            <person name="Winzer T."/>
            <person name="Yang X."/>
            <person name="Li Y."/>
            <person name="Ning Z."/>
            <person name="He Z."/>
            <person name="Teodor R."/>
            <person name="Lu Y."/>
            <person name="Bowser T.A."/>
            <person name="Graham I.A."/>
            <person name="Ye K."/>
        </authorList>
    </citation>
    <scope>NUCLEOTIDE SEQUENCE [LARGE SCALE GENOMIC DNA]</scope>
    <source>
        <strain evidence="7">cv. HN1</strain>
        <tissue evidence="6">Leaves</tissue>
    </source>
</reference>
<evidence type="ECO:0000256" key="5">
    <source>
        <dbReference type="SAM" id="Phobius"/>
    </source>
</evidence>
<keyword evidence="5" id="KW-1133">Transmembrane helix</keyword>
<dbReference type="STRING" id="3469.A0A4Y7KDG4"/>
<evidence type="ECO:0000256" key="4">
    <source>
        <dbReference type="ARBA" id="ARBA00023065"/>
    </source>
</evidence>
<keyword evidence="5" id="KW-0812">Transmembrane</keyword>
<keyword evidence="3" id="KW-0630">Potassium</keyword>
<dbReference type="GO" id="GO:0051453">
    <property type="term" value="P:regulation of intracellular pH"/>
    <property type="evidence" value="ECO:0007669"/>
    <property type="project" value="TreeGrafter"/>
</dbReference>
<keyword evidence="1" id="KW-0813">Transport</keyword>
<dbReference type="Proteomes" id="UP000316621">
    <property type="component" value="Chromosome 7"/>
</dbReference>
<sequence length="208" mass="23359">MRYNVLNAVPLIYAGRVDSDIFFEVGKHCISQQTKPANVIHICRHTFSTMSFIAEAFIFLYCGIDASDVEKWKISNKSFKTCISMYSIIILLIAVVIWWAGLMRGAVSIALAFKQFTYSGGTMIPAHATMVTHTRKHVVFGKLVLGRETVKKISEKGKPECTVKIVNCREHLEGIIMPISRGELVHRPGRDDSLSHSLSDRYYSGDLC</sequence>
<protein>
    <submittedName>
        <fullName evidence="6">Uncharacterized protein</fullName>
    </submittedName>
</protein>
<dbReference type="PANTHER" id="PTHR10110">
    <property type="entry name" value="SODIUM/HYDROGEN EXCHANGER"/>
    <property type="match status" value="1"/>
</dbReference>
<name>A0A4Y7KDG4_PAPSO</name>
<evidence type="ECO:0000313" key="7">
    <source>
        <dbReference type="Proteomes" id="UP000316621"/>
    </source>
</evidence>
<evidence type="ECO:0000256" key="3">
    <source>
        <dbReference type="ARBA" id="ARBA00022958"/>
    </source>
</evidence>
<evidence type="ECO:0000313" key="6">
    <source>
        <dbReference type="EMBL" id="RZC70191.1"/>
    </source>
</evidence>
<organism evidence="6 7">
    <name type="scientific">Papaver somniferum</name>
    <name type="common">Opium poppy</name>
    <dbReference type="NCBI Taxonomy" id="3469"/>
    <lineage>
        <taxon>Eukaryota</taxon>
        <taxon>Viridiplantae</taxon>
        <taxon>Streptophyta</taxon>
        <taxon>Embryophyta</taxon>
        <taxon>Tracheophyta</taxon>
        <taxon>Spermatophyta</taxon>
        <taxon>Magnoliopsida</taxon>
        <taxon>Ranunculales</taxon>
        <taxon>Papaveraceae</taxon>
        <taxon>Papaveroideae</taxon>
        <taxon>Papaver</taxon>
    </lineage>
</organism>